<accession>A0AAV4MD32</accession>
<gene>
    <name evidence="2" type="primary">Vps13_3</name>
    <name evidence="2" type="ORF">CEXT_489701</name>
</gene>
<reference evidence="2 3" key="1">
    <citation type="submission" date="2021-06" db="EMBL/GenBank/DDBJ databases">
        <title>Caerostris extrusa draft genome.</title>
        <authorList>
            <person name="Kono N."/>
            <person name="Arakawa K."/>
        </authorList>
    </citation>
    <scope>NUCLEOTIDE SEQUENCE [LARGE SCALE GENOMIC DNA]</scope>
</reference>
<dbReference type="PANTHER" id="PTHR16166:SF93">
    <property type="entry name" value="INTERMEMBRANE LIPID TRANSFER PROTEIN VPS13"/>
    <property type="match status" value="1"/>
</dbReference>
<name>A0AAV4MD32_CAEEX</name>
<comment type="caution">
    <text evidence="2">The sequence shown here is derived from an EMBL/GenBank/DDBJ whole genome shotgun (WGS) entry which is preliminary data.</text>
</comment>
<evidence type="ECO:0000313" key="3">
    <source>
        <dbReference type="Proteomes" id="UP001054945"/>
    </source>
</evidence>
<proteinExistence type="inferred from homology"/>
<dbReference type="PANTHER" id="PTHR16166">
    <property type="entry name" value="VACUOLAR PROTEIN SORTING-ASSOCIATED PROTEIN VPS13"/>
    <property type="match status" value="1"/>
</dbReference>
<organism evidence="2 3">
    <name type="scientific">Caerostris extrusa</name>
    <name type="common">Bark spider</name>
    <name type="synonym">Caerostris bankana</name>
    <dbReference type="NCBI Taxonomy" id="172846"/>
    <lineage>
        <taxon>Eukaryota</taxon>
        <taxon>Metazoa</taxon>
        <taxon>Ecdysozoa</taxon>
        <taxon>Arthropoda</taxon>
        <taxon>Chelicerata</taxon>
        <taxon>Arachnida</taxon>
        <taxon>Araneae</taxon>
        <taxon>Araneomorphae</taxon>
        <taxon>Entelegynae</taxon>
        <taxon>Araneoidea</taxon>
        <taxon>Araneidae</taxon>
        <taxon>Caerostris</taxon>
    </lineage>
</organism>
<evidence type="ECO:0000256" key="1">
    <source>
        <dbReference type="ARBA" id="ARBA00006545"/>
    </source>
</evidence>
<sequence>MIDKAYDKFDISIQNIEILLTDSGNDWKDFIGKLDDPHHLLYPLTISIDFHQSIVTIDPRMPKMKIVGVLPLLDIGISDTQMFKLVKIGTSIPLPESEPSAESLPGPTIFSFTVSRSTKEEDIDILKLAFHNFGAGLVMRTFDMTADVYLGGIVLHNSEFLTPQGKPLKMISSVTKDSDEPLFSLNYLSVNKKAPDFETLYNSTLQTISANFRAIDFILHQEAILSLMDFSNSILSNVQPTSEKHQQQQL</sequence>
<dbReference type="GO" id="GO:0045053">
    <property type="term" value="P:protein retention in Golgi apparatus"/>
    <property type="evidence" value="ECO:0007669"/>
    <property type="project" value="TreeGrafter"/>
</dbReference>
<comment type="similarity">
    <text evidence="1">Belongs to the VPS13 family.</text>
</comment>
<dbReference type="GO" id="GO:0006623">
    <property type="term" value="P:protein targeting to vacuole"/>
    <property type="evidence" value="ECO:0007669"/>
    <property type="project" value="TreeGrafter"/>
</dbReference>
<dbReference type="Proteomes" id="UP001054945">
    <property type="component" value="Unassembled WGS sequence"/>
</dbReference>
<protein>
    <submittedName>
        <fullName evidence="2">Vacuolar protein sorting-associated protein 13</fullName>
    </submittedName>
</protein>
<evidence type="ECO:0000313" key="2">
    <source>
        <dbReference type="EMBL" id="GIX68714.1"/>
    </source>
</evidence>
<keyword evidence="3" id="KW-1185">Reference proteome</keyword>
<dbReference type="AlphaFoldDB" id="A0AAV4MD32"/>
<dbReference type="EMBL" id="BPLR01019516">
    <property type="protein sequence ID" value="GIX68714.1"/>
    <property type="molecule type" value="Genomic_DNA"/>
</dbReference>
<dbReference type="InterPro" id="IPR026847">
    <property type="entry name" value="VPS13"/>
</dbReference>